<dbReference type="Proteomes" id="UP001574169">
    <property type="component" value="Unassembled WGS sequence"/>
</dbReference>
<sequence>MRNNSFFKIILIAITVVFFTSCDKDFNTIGGDLIGNEHFGLVNSNYNVISYNQKIGPIQSNNLPVNALGVYEDAVFGTTEASFATQVILSPSNPVSVNPVIGKNPVIESVILNIPYFSTVTKTDPTSGESTYRLDSIYGPEKSKIKLSVYESGYFMRDLDPLTGFLEPQKFYTDQADDFNNLIASARLNNDTDVSQNDAFFFNPDERKETTTVDEKETVTRFAPAMRLFLNKDYFKTKIIDAAKKIDGTDPGKLTTNDVFKNFFRGLYFKVEKSGSNIGQMAMMNFKGGTITIKYKEDSSATEGERVEKSIVLNLTGNTVNLLSNTNATDYTNATNPSVIDTISGDTKLYLKGGEGAMAVLNLFGKTDVRGYDEDGKPTVGSNNVPDELDDLRNPTDKKKLLINEANLIFHVDGAVMGTNKLPNRMYLYDLKNHRPILDYVADGAGLLVYGGVLNATKVDDKTYKFRITNHIRNLINNKDSTNVKLGVVVTADINNSAMNILRLPLKEGTTLTRAPQASVMSPMGVVLHGGTANVPEDKRLKLEIYYTKPN</sequence>
<protein>
    <submittedName>
        <fullName evidence="1">DUF4270 domain-containing protein</fullName>
    </submittedName>
</protein>
<dbReference type="PROSITE" id="PS51257">
    <property type="entry name" value="PROKAR_LIPOPROTEIN"/>
    <property type="match status" value="1"/>
</dbReference>
<proteinExistence type="predicted"/>
<keyword evidence="2" id="KW-1185">Reference proteome</keyword>
<dbReference type="Pfam" id="PF14092">
    <property type="entry name" value="DUF4270"/>
    <property type="match status" value="1"/>
</dbReference>
<dbReference type="EMBL" id="JBCFQL010000011">
    <property type="protein sequence ID" value="MFA9191984.1"/>
    <property type="molecule type" value="Genomic_DNA"/>
</dbReference>
<evidence type="ECO:0000313" key="1">
    <source>
        <dbReference type="EMBL" id="MFA9191984.1"/>
    </source>
</evidence>
<accession>A0ABV4TDD7</accession>
<reference evidence="1 2" key="1">
    <citation type="submission" date="2024-04" db="EMBL/GenBank/DDBJ databases">
        <title>New Clade of Flavobacterium.</title>
        <authorList>
            <person name="Matos L."/>
            <person name="Proenca D.N."/>
            <person name="Fransisco R.M."/>
            <person name="Chung A.P."/>
            <person name="Maccario L."/>
            <person name="Sorensen S.J."/>
            <person name="Morais P.V."/>
        </authorList>
    </citation>
    <scope>NUCLEOTIDE SEQUENCE [LARGE SCALE GENOMIC DNA]</scope>
    <source>
        <strain evidence="1 2">FZUC8N2.13</strain>
    </source>
</reference>
<evidence type="ECO:0000313" key="2">
    <source>
        <dbReference type="Proteomes" id="UP001574169"/>
    </source>
</evidence>
<comment type="caution">
    <text evidence="1">The sequence shown here is derived from an EMBL/GenBank/DDBJ whole genome shotgun (WGS) entry which is preliminary data.</text>
</comment>
<gene>
    <name evidence="1" type="ORF">AAGV28_11455</name>
</gene>
<organism evidence="1 2">
    <name type="scientific">Flavobacterium zubiriense</name>
    <dbReference type="NCBI Taxonomy" id="3138075"/>
    <lineage>
        <taxon>Bacteria</taxon>
        <taxon>Pseudomonadati</taxon>
        <taxon>Bacteroidota</taxon>
        <taxon>Flavobacteriia</taxon>
        <taxon>Flavobacteriales</taxon>
        <taxon>Flavobacteriaceae</taxon>
        <taxon>Flavobacterium</taxon>
    </lineage>
</organism>
<dbReference type="InterPro" id="IPR025366">
    <property type="entry name" value="DUF4270"/>
</dbReference>
<name>A0ABV4TDD7_9FLAO</name>
<dbReference type="RefSeq" id="WP_373406949.1">
    <property type="nucleotide sequence ID" value="NZ_JBCFQL010000011.1"/>
</dbReference>